<evidence type="ECO:0000313" key="5">
    <source>
        <dbReference type="EMBL" id="EHL10420.1"/>
    </source>
</evidence>
<protein>
    <recommendedName>
        <fullName evidence="4">ABC transporter domain-containing protein</fullName>
    </recommendedName>
</protein>
<dbReference type="STRING" id="796943.HMPREF9625_01420"/>
<keyword evidence="3" id="KW-0067">ATP-binding</keyword>
<dbReference type="InterPro" id="IPR003439">
    <property type="entry name" value="ABC_transporter-like_ATP-bd"/>
</dbReference>
<accession>G9WPY7</accession>
<dbReference type="Proteomes" id="UP000018461">
    <property type="component" value="Unassembled WGS sequence"/>
</dbReference>
<dbReference type="EMBL" id="AFZC02000001">
    <property type="protein sequence ID" value="EHL10420.1"/>
    <property type="molecule type" value="Genomic_DNA"/>
</dbReference>
<evidence type="ECO:0000256" key="3">
    <source>
        <dbReference type="ARBA" id="ARBA00022840"/>
    </source>
</evidence>
<dbReference type="InterPro" id="IPR003593">
    <property type="entry name" value="AAA+_ATPase"/>
</dbReference>
<dbReference type="PROSITE" id="PS50893">
    <property type="entry name" value="ABC_TRANSPORTER_2"/>
    <property type="match status" value="1"/>
</dbReference>
<keyword evidence="6" id="KW-1185">Reference proteome</keyword>
<dbReference type="HOGENOM" id="CLU_000604_1_1_9"/>
<evidence type="ECO:0000256" key="2">
    <source>
        <dbReference type="ARBA" id="ARBA00022741"/>
    </source>
</evidence>
<feature type="domain" description="ABC transporter" evidence="4">
    <location>
        <begin position="2"/>
        <end position="232"/>
    </location>
</feature>
<dbReference type="PATRIC" id="fig|796943.3.peg.1878"/>
<sequence>MACRVSIKKNMGSFSLDMQFQTEAKRLGILGESGAGKSMCLKAIAGILKPDEGEIYIGENCVFSKERKLNLPPQKRKVGYLFQSYALFPHMSVWENLSVALKGSKEEKEEKISSILEKMELKGMEKRLPGKLSGGQQQRAALARILVGEPEIILLDEPFSALDFSLRDRMQEELMRHLEDFEGSCIMVSHSRDELYRFSEELLIVEKGRILCQGETKSLFRNPGKRAAAALTGCKNISKAEKRGENRIFASDWGIELQIDGEIPDSLSSVGYRAHDFTPVFSEEEIGTNCIPVHLESIAEYPFEKNFYFRAKEGRGRIVFMEQRESFAKWEQLGTPKYLKVDTEKLLLLEE</sequence>
<evidence type="ECO:0000259" key="4">
    <source>
        <dbReference type="PROSITE" id="PS50893"/>
    </source>
</evidence>
<proteinExistence type="predicted"/>
<comment type="caution">
    <text evidence="5">The sequence shown here is derived from an EMBL/GenBank/DDBJ whole genome shotgun (WGS) entry which is preliminary data.</text>
</comment>
<dbReference type="SMART" id="SM00382">
    <property type="entry name" value="AAA"/>
    <property type="match status" value="1"/>
</dbReference>
<dbReference type="Gene3D" id="3.40.50.300">
    <property type="entry name" value="P-loop containing nucleotide triphosphate hydrolases"/>
    <property type="match status" value="1"/>
</dbReference>
<dbReference type="Pfam" id="PF00005">
    <property type="entry name" value="ABC_tran"/>
    <property type="match status" value="1"/>
</dbReference>
<dbReference type="PANTHER" id="PTHR42781:SF4">
    <property type="entry name" value="SPERMIDINE_PUTRESCINE IMPORT ATP-BINDING PROTEIN POTA"/>
    <property type="match status" value="1"/>
</dbReference>
<dbReference type="PROSITE" id="PS00211">
    <property type="entry name" value="ABC_TRANSPORTER_1"/>
    <property type="match status" value="1"/>
</dbReference>
<name>G9WPY7_9FIRM</name>
<dbReference type="AlphaFoldDB" id="G9WPY7"/>
<dbReference type="GO" id="GO:0005524">
    <property type="term" value="F:ATP binding"/>
    <property type="evidence" value="ECO:0007669"/>
    <property type="project" value="UniProtKB-KW"/>
</dbReference>
<dbReference type="InterPro" id="IPR027417">
    <property type="entry name" value="P-loop_NTPase"/>
</dbReference>
<dbReference type="RefSeq" id="WP_009535266.1">
    <property type="nucleotide sequence ID" value="NZ_KE148312.1"/>
</dbReference>
<dbReference type="InterPro" id="IPR050093">
    <property type="entry name" value="ABC_SmlMolc_Importer"/>
</dbReference>
<keyword evidence="1" id="KW-0813">Transport</keyword>
<keyword evidence="2" id="KW-0547">Nucleotide-binding</keyword>
<reference evidence="5" key="2">
    <citation type="submission" date="2013-03" db="EMBL/GenBank/DDBJ databases">
        <title>The Genome Sequence of Oribacterium sp. ACB1.</title>
        <authorList>
            <consortium name="The Broad Institute Genomics Platform"/>
            <consortium name="The Broad Institute Genome Sequencing Center for Infectious Disease"/>
            <person name="Earl A."/>
            <person name="Ward D."/>
            <person name="Feldgarden M."/>
            <person name="Gevers D."/>
            <person name="Sizova M."/>
            <person name="Hazen A."/>
            <person name="Epstein S."/>
            <person name="Walker B."/>
            <person name="Young S."/>
            <person name="Zeng Q."/>
            <person name="Gargeya S."/>
            <person name="Fitzgerald M."/>
            <person name="Haas B."/>
            <person name="Abouelleil A."/>
            <person name="Allen A.W."/>
            <person name="Alvarado L."/>
            <person name="Arachchi H.M."/>
            <person name="Berlin A.M."/>
            <person name="Chapman S.B."/>
            <person name="Gainer-Dewar J."/>
            <person name="Goldberg J."/>
            <person name="Griggs A."/>
            <person name="Gujja S."/>
            <person name="Hansen M."/>
            <person name="Howarth C."/>
            <person name="Imamovic A."/>
            <person name="Ireland A."/>
            <person name="Larimer J."/>
            <person name="McCowan C."/>
            <person name="Murphy C."/>
            <person name="Pearson M."/>
            <person name="Poon T.W."/>
            <person name="Priest M."/>
            <person name="Roberts A."/>
            <person name="Saif S."/>
            <person name="Shea T."/>
            <person name="Sisk P."/>
            <person name="Sykes S."/>
            <person name="Wortman J."/>
            <person name="Nusbaum C."/>
            <person name="Birren B."/>
        </authorList>
    </citation>
    <scope>NUCLEOTIDE SEQUENCE [LARGE SCALE GENOMIC DNA]</scope>
    <source>
        <strain evidence="5">ACB1</strain>
    </source>
</reference>
<dbReference type="PANTHER" id="PTHR42781">
    <property type="entry name" value="SPERMIDINE/PUTRESCINE IMPORT ATP-BINDING PROTEIN POTA"/>
    <property type="match status" value="1"/>
</dbReference>
<dbReference type="InterPro" id="IPR017871">
    <property type="entry name" value="ABC_transporter-like_CS"/>
</dbReference>
<reference evidence="5" key="1">
    <citation type="submission" date="2011-08" db="EMBL/GenBank/DDBJ databases">
        <authorList>
            <consortium name="The Broad Institute Genome Sequencing Platform"/>
            <person name="Earl A."/>
            <person name="Ward D."/>
            <person name="Feldgarden M."/>
            <person name="Gevers D."/>
            <person name="Sizova M."/>
            <person name="Hazen A."/>
            <person name="Epstein S."/>
            <person name="Young S.K."/>
            <person name="Zeng Q."/>
            <person name="Gargeya S."/>
            <person name="Fitzgerald M."/>
            <person name="Haas B."/>
            <person name="Abouelleil A."/>
            <person name="Alvarado L."/>
            <person name="Arachchi H.M."/>
            <person name="Berlin A."/>
            <person name="Brown A."/>
            <person name="Chapman S.B."/>
            <person name="Chen Z."/>
            <person name="Dunbar C."/>
            <person name="Freedman E."/>
            <person name="Gearin G."/>
            <person name="Gellesch M."/>
            <person name="Goldberg J."/>
            <person name="Griggs A."/>
            <person name="Gujja S."/>
            <person name="Heiman D."/>
            <person name="Howarth C."/>
            <person name="Larson L."/>
            <person name="Lui A."/>
            <person name="MacDonald P.J.P."/>
            <person name="Montmayeur A."/>
            <person name="Murphy C."/>
            <person name="Neiman D."/>
            <person name="Pearson M."/>
            <person name="Priest M."/>
            <person name="Roberts A."/>
            <person name="Saif S."/>
            <person name="Shea T."/>
            <person name="Shenoy N."/>
            <person name="Sisk P."/>
            <person name="Stolte C."/>
            <person name="Sykes S."/>
            <person name="Wortman J."/>
            <person name="Nusbaum C."/>
            <person name="Birren B."/>
        </authorList>
    </citation>
    <scope>NUCLEOTIDE SEQUENCE</scope>
    <source>
        <strain evidence="5">ACB1</strain>
    </source>
</reference>
<evidence type="ECO:0000256" key="1">
    <source>
        <dbReference type="ARBA" id="ARBA00022448"/>
    </source>
</evidence>
<dbReference type="SUPFAM" id="SSF52540">
    <property type="entry name" value="P-loop containing nucleoside triphosphate hydrolases"/>
    <property type="match status" value="1"/>
</dbReference>
<gene>
    <name evidence="5" type="ORF">HMPREF9625_01420</name>
</gene>
<organism evidence="5 6">
    <name type="scientific">Oribacterium parvum ACB1</name>
    <dbReference type="NCBI Taxonomy" id="796943"/>
    <lineage>
        <taxon>Bacteria</taxon>
        <taxon>Bacillati</taxon>
        <taxon>Bacillota</taxon>
        <taxon>Clostridia</taxon>
        <taxon>Lachnospirales</taxon>
        <taxon>Lachnospiraceae</taxon>
        <taxon>Oribacterium</taxon>
    </lineage>
</organism>
<dbReference type="GO" id="GO:0016887">
    <property type="term" value="F:ATP hydrolysis activity"/>
    <property type="evidence" value="ECO:0007669"/>
    <property type="project" value="InterPro"/>
</dbReference>
<evidence type="ECO:0000313" key="6">
    <source>
        <dbReference type="Proteomes" id="UP000018461"/>
    </source>
</evidence>